<evidence type="ECO:0000313" key="11">
    <source>
        <dbReference type="Proteomes" id="UP000649289"/>
    </source>
</evidence>
<feature type="transmembrane region" description="Helical" evidence="8">
    <location>
        <begin position="161"/>
        <end position="182"/>
    </location>
</feature>
<keyword evidence="4" id="KW-0997">Cell inner membrane</keyword>
<evidence type="ECO:0000256" key="8">
    <source>
        <dbReference type="RuleBase" id="RU363032"/>
    </source>
</evidence>
<sequence>MFDFSTQRRGSAEGRTWDNWQLMISDEDLRSSILASLLLALFTVVLMVALLVPTMVWVRLRVPGARRLIEFLCLLPLTIPALVIVVGISNVYSWVTYLLGDSPLVLTFAYVVLVLPYSYRAIDSALSAIDVATLAEAARSLGAGWPTVILRIVMPNITGGILGAAFISVALVMGEYVFASLLHFDTLPVAMAALNKSDTPAAMAAALASMIFVVLLLMALTLLSRDRHKQGASS</sequence>
<evidence type="ECO:0000256" key="5">
    <source>
        <dbReference type="ARBA" id="ARBA00022692"/>
    </source>
</evidence>
<feature type="transmembrane region" description="Helical" evidence="8">
    <location>
        <begin position="202"/>
        <end position="223"/>
    </location>
</feature>
<dbReference type="PROSITE" id="PS50928">
    <property type="entry name" value="ABC_TM1"/>
    <property type="match status" value="1"/>
</dbReference>
<evidence type="ECO:0000256" key="3">
    <source>
        <dbReference type="ARBA" id="ARBA00022475"/>
    </source>
</evidence>
<dbReference type="InterPro" id="IPR000515">
    <property type="entry name" value="MetI-like"/>
</dbReference>
<comment type="caution">
    <text evidence="10">The sequence shown here is derived from an EMBL/GenBank/DDBJ whole genome shotgun (WGS) entry which is preliminary data.</text>
</comment>
<feature type="domain" description="ABC transmembrane type-1" evidence="9">
    <location>
        <begin position="33"/>
        <end position="224"/>
    </location>
</feature>
<feature type="transmembrane region" description="Helical" evidence="8">
    <location>
        <begin position="33"/>
        <end position="56"/>
    </location>
</feature>
<keyword evidence="2 8" id="KW-0813">Transport</keyword>
<evidence type="ECO:0000259" key="9">
    <source>
        <dbReference type="PROSITE" id="PS50928"/>
    </source>
</evidence>
<dbReference type="CDD" id="cd06261">
    <property type="entry name" value="TM_PBP2"/>
    <property type="match status" value="1"/>
</dbReference>
<dbReference type="Pfam" id="PF00528">
    <property type="entry name" value="BPD_transp_1"/>
    <property type="match status" value="1"/>
</dbReference>
<evidence type="ECO:0000256" key="7">
    <source>
        <dbReference type="ARBA" id="ARBA00023136"/>
    </source>
</evidence>
<keyword evidence="6 8" id="KW-1133">Transmembrane helix</keyword>
<dbReference type="PANTHER" id="PTHR43357:SF4">
    <property type="entry name" value="INNER MEMBRANE ABC TRANSPORTER PERMEASE PROTEIN YDCV"/>
    <property type="match status" value="1"/>
</dbReference>
<evidence type="ECO:0000256" key="2">
    <source>
        <dbReference type="ARBA" id="ARBA00022448"/>
    </source>
</evidence>
<protein>
    <submittedName>
        <fullName evidence="10">ABC transporter permease subunit</fullName>
    </submittedName>
</protein>
<gene>
    <name evidence="10" type="ORF">IEZ25_10890</name>
</gene>
<evidence type="ECO:0000256" key="1">
    <source>
        <dbReference type="ARBA" id="ARBA00004429"/>
    </source>
</evidence>
<dbReference type="PANTHER" id="PTHR43357">
    <property type="entry name" value="INNER MEMBRANE ABC TRANSPORTER PERMEASE PROTEIN YDCV"/>
    <property type="match status" value="1"/>
</dbReference>
<name>A0ABR8MIM8_9ACTN</name>
<evidence type="ECO:0000313" key="10">
    <source>
        <dbReference type="EMBL" id="MBD3915121.1"/>
    </source>
</evidence>
<dbReference type="InterPro" id="IPR035906">
    <property type="entry name" value="MetI-like_sf"/>
</dbReference>
<comment type="similarity">
    <text evidence="8">Belongs to the binding-protein-dependent transport system permease family.</text>
</comment>
<dbReference type="Proteomes" id="UP000649289">
    <property type="component" value="Unassembled WGS sequence"/>
</dbReference>
<feature type="transmembrane region" description="Helical" evidence="8">
    <location>
        <begin position="94"/>
        <end position="115"/>
    </location>
</feature>
<organism evidence="10 11">
    <name type="scientific">Nocardioides hwasunensis</name>
    <dbReference type="NCBI Taxonomy" id="397258"/>
    <lineage>
        <taxon>Bacteria</taxon>
        <taxon>Bacillati</taxon>
        <taxon>Actinomycetota</taxon>
        <taxon>Actinomycetes</taxon>
        <taxon>Propionibacteriales</taxon>
        <taxon>Nocardioidaceae</taxon>
        <taxon>Nocardioides</taxon>
    </lineage>
</organism>
<proteinExistence type="inferred from homology"/>
<feature type="transmembrane region" description="Helical" evidence="8">
    <location>
        <begin position="68"/>
        <end position="88"/>
    </location>
</feature>
<dbReference type="SUPFAM" id="SSF161098">
    <property type="entry name" value="MetI-like"/>
    <property type="match status" value="1"/>
</dbReference>
<dbReference type="EMBL" id="JACXYY010000004">
    <property type="protein sequence ID" value="MBD3915121.1"/>
    <property type="molecule type" value="Genomic_DNA"/>
</dbReference>
<comment type="subcellular location">
    <subcellularLocation>
        <location evidence="1">Cell inner membrane</location>
        <topology evidence="1">Multi-pass membrane protein</topology>
    </subcellularLocation>
    <subcellularLocation>
        <location evidence="8">Cell membrane</location>
        <topology evidence="8">Multi-pass membrane protein</topology>
    </subcellularLocation>
</comment>
<keyword evidence="5 8" id="KW-0812">Transmembrane</keyword>
<evidence type="ECO:0000256" key="4">
    <source>
        <dbReference type="ARBA" id="ARBA00022519"/>
    </source>
</evidence>
<keyword evidence="7 8" id="KW-0472">Membrane</keyword>
<evidence type="ECO:0000256" key="6">
    <source>
        <dbReference type="ARBA" id="ARBA00022989"/>
    </source>
</evidence>
<reference evidence="10 11" key="1">
    <citation type="submission" date="2020-09" db="EMBL/GenBank/DDBJ databases">
        <title>novel species in genus Nocardioides.</title>
        <authorList>
            <person name="Zhang G."/>
        </authorList>
    </citation>
    <scope>NUCLEOTIDE SEQUENCE [LARGE SCALE GENOMIC DNA]</scope>
    <source>
        <strain evidence="10 11">19197</strain>
    </source>
</reference>
<accession>A0ABR8MIM8</accession>
<dbReference type="Gene3D" id="1.10.3720.10">
    <property type="entry name" value="MetI-like"/>
    <property type="match status" value="1"/>
</dbReference>
<keyword evidence="11" id="KW-1185">Reference proteome</keyword>
<keyword evidence="3" id="KW-1003">Cell membrane</keyword>